<feature type="domain" description="DJ-1/PfpI" evidence="2">
    <location>
        <begin position="4"/>
        <end position="185"/>
    </location>
</feature>
<dbReference type="SUPFAM" id="SSF52317">
    <property type="entry name" value="Class I glutamine amidotransferase-like"/>
    <property type="match status" value="1"/>
</dbReference>
<dbReference type="NCBIfam" id="TIGR01382">
    <property type="entry name" value="PfpI"/>
    <property type="match status" value="1"/>
</dbReference>
<proteinExistence type="inferred from homology"/>
<protein>
    <submittedName>
        <fullName evidence="3">DJ-1/PfpI family protein</fullName>
    </submittedName>
</protein>
<dbReference type="AlphaFoldDB" id="A0A951PM13"/>
<reference evidence="3" key="1">
    <citation type="submission" date="2021-05" db="EMBL/GenBank/DDBJ databases">
        <authorList>
            <person name="Pietrasiak N."/>
            <person name="Ward R."/>
            <person name="Stajich J.E."/>
            <person name="Kurbessoian T."/>
        </authorList>
    </citation>
    <scope>NUCLEOTIDE SEQUENCE</scope>
    <source>
        <strain evidence="3">CPER-KK1</strain>
    </source>
</reference>
<comment type="caution">
    <text evidence="3">The sequence shown here is derived from an EMBL/GenBank/DDBJ whole genome shotgun (WGS) entry which is preliminary data.</text>
</comment>
<dbReference type="PANTHER" id="PTHR42733:SF2">
    <property type="entry name" value="DJ-1_THIJ_PFPI FAMILY PROTEIN"/>
    <property type="match status" value="1"/>
</dbReference>
<reference evidence="3" key="2">
    <citation type="journal article" date="2022" name="Microbiol. Resour. Announc.">
        <title>Metagenome Sequencing to Explore Phylogenomics of Terrestrial Cyanobacteria.</title>
        <authorList>
            <person name="Ward R.D."/>
            <person name="Stajich J.E."/>
            <person name="Johansen J.R."/>
            <person name="Huntemann M."/>
            <person name="Clum A."/>
            <person name="Foster B."/>
            <person name="Foster B."/>
            <person name="Roux S."/>
            <person name="Palaniappan K."/>
            <person name="Varghese N."/>
            <person name="Mukherjee S."/>
            <person name="Reddy T.B.K."/>
            <person name="Daum C."/>
            <person name="Copeland A."/>
            <person name="Chen I.A."/>
            <person name="Ivanova N.N."/>
            <person name="Kyrpides N.C."/>
            <person name="Shapiro N."/>
            <person name="Eloe-Fadrosh E.A."/>
            <person name="Pietrasiak N."/>
        </authorList>
    </citation>
    <scope>NUCLEOTIDE SEQUENCE</scope>
    <source>
        <strain evidence="3">CPER-KK1</strain>
    </source>
</reference>
<name>A0A951PM13_9CYAN</name>
<dbReference type="PROSITE" id="PS51276">
    <property type="entry name" value="PEPTIDASE_C56_PFPI"/>
    <property type="match status" value="1"/>
</dbReference>
<sequence length="199" mass="21661">MTGKKILMLVGDFVEDYEVMVPFQALQMVGHTVHAVCPDKKAGETVRTAVHNFEGDQTYSEKPGHNFKLNATFDEVTADSYDALVIPGGRAPEYIRLNDKVLEITRHFAETKKPIASICHGLQVLAAAGVLEGKSCTAYPACGPDVTRAGGLYVHIPPDEAMVDGNLVTAPAWLAHPNWLAEFLKLLGTKIEQQEMVTA</sequence>
<evidence type="ECO:0000313" key="4">
    <source>
        <dbReference type="Proteomes" id="UP000753908"/>
    </source>
</evidence>
<evidence type="ECO:0000256" key="1">
    <source>
        <dbReference type="ARBA" id="ARBA00008542"/>
    </source>
</evidence>
<dbReference type="InterPro" id="IPR002818">
    <property type="entry name" value="DJ-1/PfpI"/>
</dbReference>
<dbReference type="CDD" id="cd03169">
    <property type="entry name" value="GATase1_PfpI_1"/>
    <property type="match status" value="1"/>
</dbReference>
<dbReference type="PANTHER" id="PTHR42733">
    <property type="entry name" value="DJ-1 PROTEIN"/>
    <property type="match status" value="1"/>
</dbReference>
<dbReference type="EMBL" id="JAHHIF010000017">
    <property type="protein sequence ID" value="MBW4545689.1"/>
    <property type="molecule type" value="Genomic_DNA"/>
</dbReference>
<dbReference type="InterPro" id="IPR029062">
    <property type="entry name" value="Class_I_gatase-like"/>
</dbReference>
<evidence type="ECO:0000313" key="3">
    <source>
        <dbReference type="EMBL" id="MBW4545689.1"/>
    </source>
</evidence>
<accession>A0A951PM13</accession>
<evidence type="ECO:0000259" key="2">
    <source>
        <dbReference type="Pfam" id="PF01965"/>
    </source>
</evidence>
<comment type="similarity">
    <text evidence="1">Belongs to the peptidase C56 family.</text>
</comment>
<gene>
    <name evidence="3" type="ORF">KME25_14755</name>
</gene>
<dbReference type="Gene3D" id="3.40.50.880">
    <property type="match status" value="1"/>
</dbReference>
<dbReference type="InterPro" id="IPR006286">
    <property type="entry name" value="C56_PfpI-like"/>
</dbReference>
<dbReference type="Proteomes" id="UP000753908">
    <property type="component" value="Unassembled WGS sequence"/>
</dbReference>
<dbReference type="Pfam" id="PF01965">
    <property type="entry name" value="DJ-1_PfpI"/>
    <property type="match status" value="1"/>
</dbReference>
<organism evidence="3 4">
    <name type="scientific">Symplocastrum torsivum CPER-KK1</name>
    <dbReference type="NCBI Taxonomy" id="450513"/>
    <lineage>
        <taxon>Bacteria</taxon>
        <taxon>Bacillati</taxon>
        <taxon>Cyanobacteriota</taxon>
        <taxon>Cyanophyceae</taxon>
        <taxon>Oscillatoriophycideae</taxon>
        <taxon>Oscillatoriales</taxon>
        <taxon>Microcoleaceae</taxon>
        <taxon>Symplocastrum</taxon>
    </lineage>
</organism>